<name>A0A4Y2VRS9_ARAVE</name>
<keyword evidence="1" id="KW-0812">Transmembrane</keyword>
<proteinExistence type="predicted"/>
<keyword evidence="3" id="KW-1185">Reference proteome</keyword>
<gene>
    <name evidence="2" type="ORF">AVEN_241640_1</name>
</gene>
<dbReference type="EMBL" id="BGPR01050928">
    <property type="protein sequence ID" value="GBO27889.1"/>
    <property type="molecule type" value="Genomic_DNA"/>
</dbReference>
<reference evidence="2 3" key="1">
    <citation type="journal article" date="2019" name="Sci. Rep.">
        <title>Orb-weaving spider Araneus ventricosus genome elucidates the spidroin gene catalogue.</title>
        <authorList>
            <person name="Kono N."/>
            <person name="Nakamura H."/>
            <person name="Ohtoshi R."/>
            <person name="Moran D.A.P."/>
            <person name="Shinohara A."/>
            <person name="Yoshida Y."/>
            <person name="Fujiwara M."/>
            <person name="Mori M."/>
            <person name="Tomita M."/>
            <person name="Arakawa K."/>
        </authorList>
    </citation>
    <scope>NUCLEOTIDE SEQUENCE [LARGE SCALE GENOMIC DNA]</scope>
</reference>
<evidence type="ECO:0000313" key="2">
    <source>
        <dbReference type="EMBL" id="GBO27889.1"/>
    </source>
</evidence>
<dbReference type="AlphaFoldDB" id="A0A4Y2VRS9"/>
<evidence type="ECO:0000256" key="1">
    <source>
        <dbReference type="SAM" id="Phobius"/>
    </source>
</evidence>
<protein>
    <submittedName>
        <fullName evidence="2">Uncharacterized protein</fullName>
    </submittedName>
</protein>
<organism evidence="2 3">
    <name type="scientific">Araneus ventricosus</name>
    <name type="common">Orbweaver spider</name>
    <name type="synonym">Epeira ventricosa</name>
    <dbReference type="NCBI Taxonomy" id="182803"/>
    <lineage>
        <taxon>Eukaryota</taxon>
        <taxon>Metazoa</taxon>
        <taxon>Ecdysozoa</taxon>
        <taxon>Arthropoda</taxon>
        <taxon>Chelicerata</taxon>
        <taxon>Arachnida</taxon>
        <taxon>Araneae</taxon>
        <taxon>Araneomorphae</taxon>
        <taxon>Entelegynae</taxon>
        <taxon>Araneoidea</taxon>
        <taxon>Araneidae</taxon>
        <taxon>Araneus</taxon>
    </lineage>
</organism>
<keyword evidence="1" id="KW-1133">Transmembrane helix</keyword>
<accession>A0A4Y2VRS9</accession>
<comment type="caution">
    <text evidence="2">The sequence shown here is derived from an EMBL/GenBank/DDBJ whole genome shotgun (WGS) entry which is preliminary data.</text>
</comment>
<evidence type="ECO:0000313" key="3">
    <source>
        <dbReference type="Proteomes" id="UP000499080"/>
    </source>
</evidence>
<keyword evidence="1" id="KW-0472">Membrane</keyword>
<dbReference type="Proteomes" id="UP000499080">
    <property type="component" value="Unassembled WGS sequence"/>
</dbReference>
<feature type="transmembrane region" description="Helical" evidence="1">
    <location>
        <begin position="20"/>
        <end position="39"/>
    </location>
</feature>
<sequence>MHAWHVSELEDPFKKRVHANPAICVLTMILFFCLALSSLSNAEPVFRNMEPLSTTPDVSDSLLFPYPIINEL</sequence>